<proteinExistence type="predicted"/>
<reference evidence="1 2" key="1">
    <citation type="submission" date="2021-05" db="EMBL/GenBank/DDBJ databases">
        <title>Ecology and evolution of chlamydial symbionts of arthropods.</title>
        <authorList>
            <person name="Halter T."/>
            <person name="Sixt B.S."/>
            <person name="Toenshoff E.R."/>
            <person name="Koestlbacher S."/>
            <person name="Schulz F."/>
            <person name="Kostanjsek R."/>
            <person name="Collingro A."/>
            <person name="Hendrickx F."/>
            <person name="Horn M."/>
        </authorList>
    </citation>
    <scope>NUCLEOTIDE SEQUENCE [LARGE SCALE GENOMIC DNA]</scope>
    <source>
        <strain evidence="1 2">15C</strain>
    </source>
</reference>
<evidence type="ECO:0000313" key="2">
    <source>
        <dbReference type="Proteomes" id="UP000822862"/>
    </source>
</evidence>
<organism evidence="1 2">
    <name type="scientific">Candidatus Rhabdochlamydia porcellionis</name>
    <dbReference type="NCBI Taxonomy" id="225148"/>
    <lineage>
        <taxon>Bacteria</taxon>
        <taxon>Pseudomonadati</taxon>
        <taxon>Chlamydiota</taxon>
        <taxon>Chlamydiia</taxon>
        <taxon>Parachlamydiales</taxon>
        <taxon>Candidatus Rhabdochlamydiaceae</taxon>
        <taxon>Candidatus Rhabdochlamydia</taxon>
    </lineage>
</organism>
<evidence type="ECO:0000313" key="1">
    <source>
        <dbReference type="EMBL" id="QZA58631.1"/>
    </source>
</evidence>
<dbReference type="Proteomes" id="UP000822862">
    <property type="component" value="Chromosome"/>
</dbReference>
<gene>
    <name evidence="1" type="ORF">RHAB15C_0000509</name>
</gene>
<dbReference type="EMBL" id="CP075585">
    <property type="protein sequence ID" value="QZA58631.1"/>
    <property type="molecule type" value="Genomic_DNA"/>
</dbReference>
<dbReference type="Gene3D" id="2.170.120.30">
    <property type="match status" value="1"/>
</dbReference>
<keyword evidence="2" id="KW-1185">Reference proteome</keyword>
<dbReference type="PANTHER" id="PTHR37804">
    <property type="entry name" value="CDAA REGULATORY PROTEIN CDAR"/>
    <property type="match status" value="1"/>
</dbReference>
<name>A0ABX8Z3J1_9BACT</name>
<accession>A0ABX8Z3J1</accession>
<dbReference type="InterPro" id="IPR053154">
    <property type="entry name" value="c-di-AMP_regulator"/>
</dbReference>
<dbReference type="RefSeq" id="WP_194845772.1">
    <property type="nucleotide sequence ID" value="NZ_CP075585.1"/>
</dbReference>
<sequence length="420" mass="47873">MNAVISKLFSNWPRKLVALILAIIIWLIVNQTLISTRTINNVPIRIINLPPGKTLEGIQTNGHLIKKLNLTVTGNKTVIEELSSYDLEVVLDAGDKPDEFMGIISKKNLSSLNPEIDLSKAIKRVQYPSFIVQMTNLVTEQIPVIITKPIGEAPRGYQFLDIWPYRLLLTVQGPEDTLKRLKEKELRLTLNLNEIKKSQLDPLDNDKQEVVSFFVPDYWKQVKVPSLSDVPISIDDPKAKLLRIDFIRSYFSSLNHAIPVSLFFPIETLNKLNPDAVQLAESTLLKKIHGQGVIQIPLLVNGVGPRFLNLVEKMIQIEIIVIPQAKQEMLSWNLQLVNLRQLEDQYVQAFHGEIVDPDILLLAPILREEYLRNRFRSYVNRLQLFKTDETKLNLSISLKKNVITIEEMDSSVSLITPLNL</sequence>
<protein>
    <submittedName>
        <fullName evidence="1">Uncharacterized protein</fullName>
    </submittedName>
</protein>
<dbReference type="PANTHER" id="PTHR37804:SF1">
    <property type="entry name" value="CDAA REGULATORY PROTEIN CDAR"/>
    <property type="match status" value="1"/>
</dbReference>